<feature type="transmembrane region" description="Helical" evidence="1">
    <location>
        <begin position="6"/>
        <end position="34"/>
    </location>
</feature>
<name>A0A0E2E5L2_TREDN</name>
<dbReference type="HOGENOM" id="CLU_155178_0_0_12"/>
<sequence>MNGQPVAAAQVIIAVVPIVGIVMAGVLIFFYLFWRNKQIICQIQTKTYIPIKFNLSGFCLISGILLLMIGSVLTILFSVIDGLSYVLLGGLVPLSCGIGLLLYYFISSKAGKEKLKDD</sequence>
<proteinExistence type="predicted"/>
<accession>A0A0E2E5L2</accession>
<reference evidence="2" key="1">
    <citation type="submission" date="2012-01" db="EMBL/GenBank/DDBJ databases">
        <title>The Genome Sequence of Treponema denticola H-22.</title>
        <authorList>
            <consortium name="The Broad Institute Genome Sequencing Platform"/>
            <person name="Earl A."/>
            <person name="Ward D."/>
            <person name="Feldgarden M."/>
            <person name="Gevers D."/>
            <person name="Blanton J.M."/>
            <person name="Fenno C.J."/>
            <person name="Baranova O.V."/>
            <person name="Mathney J."/>
            <person name="Dewhirst F.E."/>
            <person name="Izard J."/>
            <person name="Young S.K."/>
            <person name="Zeng Q."/>
            <person name="Gargeya S."/>
            <person name="Fitzgerald M."/>
            <person name="Haas B."/>
            <person name="Abouelleil A."/>
            <person name="Alvarado L."/>
            <person name="Arachchi H.M."/>
            <person name="Berlin A."/>
            <person name="Chapman S.B."/>
            <person name="Gearin G."/>
            <person name="Goldberg J."/>
            <person name="Griggs A."/>
            <person name="Gujja S."/>
            <person name="Hansen M."/>
            <person name="Heiman D."/>
            <person name="Howarth C."/>
            <person name="Larimer J."/>
            <person name="Lui A."/>
            <person name="MacDonald P.J.P."/>
            <person name="McCowen C."/>
            <person name="Montmayeur A."/>
            <person name="Murphy C."/>
            <person name="Neiman D."/>
            <person name="Pearson M."/>
            <person name="Priest M."/>
            <person name="Roberts A."/>
            <person name="Saif S."/>
            <person name="Shea T."/>
            <person name="Sisk P."/>
            <person name="Stolte C."/>
            <person name="Sykes S."/>
            <person name="Wortman J."/>
            <person name="Nusbaum C."/>
            <person name="Birren B."/>
        </authorList>
    </citation>
    <scope>NUCLEOTIDE SEQUENCE [LARGE SCALE GENOMIC DNA]</scope>
    <source>
        <strain evidence="2">H-22</strain>
    </source>
</reference>
<organism evidence="2">
    <name type="scientific">Treponema denticola H-22</name>
    <dbReference type="NCBI Taxonomy" id="999432"/>
    <lineage>
        <taxon>Bacteria</taxon>
        <taxon>Pseudomonadati</taxon>
        <taxon>Spirochaetota</taxon>
        <taxon>Spirochaetia</taxon>
        <taxon>Spirochaetales</taxon>
        <taxon>Treponemataceae</taxon>
        <taxon>Treponema</taxon>
    </lineage>
</organism>
<comment type="caution">
    <text evidence="2">The sequence shown here is derived from an EMBL/GenBank/DDBJ whole genome shotgun (WGS) entry which is preliminary data.</text>
</comment>
<feature type="transmembrane region" description="Helical" evidence="1">
    <location>
        <begin position="86"/>
        <end position="106"/>
    </location>
</feature>
<dbReference type="RefSeq" id="WP_002667789.1">
    <property type="nucleotide sequence ID" value="NZ_CM001795.1"/>
</dbReference>
<feature type="transmembrane region" description="Helical" evidence="1">
    <location>
        <begin position="55"/>
        <end position="80"/>
    </location>
</feature>
<protein>
    <submittedName>
        <fullName evidence="2">Uncharacterized protein</fullName>
    </submittedName>
</protein>
<dbReference type="AlphaFoldDB" id="A0A0E2E5L2"/>
<evidence type="ECO:0000313" key="2">
    <source>
        <dbReference type="EMBL" id="EMB34261.1"/>
    </source>
</evidence>
<dbReference type="EMBL" id="AGDV01000009">
    <property type="protein sequence ID" value="EMB34261.1"/>
    <property type="molecule type" value="Genomic_DNA"/>
</dbReference>
<keyword evidence="1" id="KW-1133">Transmembrane helix</keyword>
<keyword evidence="1" id="KW-0812">Transmembrane</keyword>
<evidence type="ECO:0000256" key="1">
    <source>
        <dbReference type="SAM" id="Phobius"/>
    </source>
</evidence>
<keyword evidence="1" id="KW-0472">Membrane</keyword>
<dbReference type="PATRIC" id="fig|999432.5.peg.1050"/>
<dbReference type="Proteomes" id="UP000011705">
    <property type="component" value="Chromosome"/>
</dbReference>
<gene>
    <name evidence="2" type="ORF">HMPREF9726_01010</name>
</gene>